<dbReference type="EMBL" id="JARAKH010000011">
    <property type="protein sequence ID" value="KAK8399392.1"/>
    <property type="molecule type" value="Genomic_DNA"/>
</dbReference>
<sequence length="481" mass="54494">MAHYDMNFIGTTITQSHLYQFIHKWSVEKLHHRLAAHANVLHDRVLLEKKIDNVLKVIYFIALKGILEGRTYLSEEDQDLLTASCIREGVPREEVMPTFYSLRREVTFGVPKERYYAPHKGVQEFFAAQHIIDQVIKCKKKNIRSVLKNFMAGKKLRLQPLNNVLRHLLGLLTRQNKPVVKAMKETVNMIHKSGVKRIHDWMFLLTDIEAHPATVQHIWHRIKKDKDTEHGEIFIRDSTVHAAACLLPLIPSRAVNVIVERELPWMDTLLRAIGNHKLLRLWLEHHYTHPDPATSSGRLLQHVPRNHLMWFKGHINAEHLPLLPVCLQDLALAVAGSDHASTFLPALKSVLPSLPRLHNIVIHVPVTKVNPQVLTALPAVRNVSLILSAMGEQDVELAWRIAAALCPNAIGYGAIRFAVTSLTMAGWKRLLRGLARAGVSVAHAIVIPKPAITNEERRELDTLSKLLLGCSTMKAAPDMIW</sequence>
<accession>A0AAW0UME8</accession>
<dbReference type="AlphaFoldDB" id="A0AAW0UME8"/>
<proteinExistence type="predicted"/>
<comment type="caution">
    <text evidence="1">The sequence shown here is derived from an EMBL/GenBank/DDBJ whole genome shotgun (WGS) entry which is preliminary data.</text>
</comment>
<evidence type="ECO:0000313" key="2">
    <source>
        <dbReference type="Proteomes" id="UP001487740"/>
    </source>
</evidence>
<gene>
    <name evidence="1" type="ORF">O3P69_003476</name>
</gene>
<protein>
    <submittedName>
        <fullName evidence="1">Uncharacterized protein</fullName>
    </submittedName>
</protein>
<reference evidence="1 2" key="1">
    <citation type="submission" date="2023-03" db="EMBL/GenBank/DDBJ databases">
        <title>High-quality genome of Scylla paramamosain provides insights in environmental adaptation.</title>
        <authorList>
            <person name="Zhang L."/>
        </authorList>
    </citation>
    <scope>NUCLEOTIDE SEQUENCE [LARGE SCALE GENOMIC DNA]</scope>
    <source>
        <strain evidence="1">LZ_2023a</strain>
        <tissue evidence="1">Muscle</tissue>
    </source>
</reference>
<evidence type="ECO:0000313" key="1">
    <source>
        <dbReference type="EMBL" id="KAK8399392.1"/>
    </source>
</evidence>
<dbReference type="Proteomes" id="UP001487740">
    <property type="component" value="Unassembled WGS sequence"/>
</dbReference>
<organism evidence="1 2">
    <name type="scientific">Scylla paramamosain</name>
    <name type="common">Mud crab</name>
    <dbReference type="NCBI Taxonomy" id="85552"/>
    <lineage>
        <taxon>Eukaryota</taxon>
        <taxon>Metazoa</taxon>
        <taxon>Ecdysozoa</taxon>
        <taxon>Arthropoda</taxon>
        <taxon>Crustacea</taxon>
        <taxon>Multicrustacea</taxon>
        <taxon>Malacostraca</taxon>
        <taxon>Eumalacostraca</taxon>
        <taxon>Eucarida</taxon>
        <taxon>Decapoda</taxon>
        <taxon>Pleocyemata</taxon>
        <taxon>Brachyura</taxon>
        <taxon>Eubrachyura</taxon>
        <taxon>Portunoidea</taxon>
        <taxon>Portunidae</taxon>
        <taxon>Portuninae</taxon>
        <taxon>Scylla</taxon>
    </lineage>
</organism>
<name>A0AAW0UME8_SCYPA</name>
<keyword evidence="2" id="KW-1185">Reference proteome</keyword>